<dbReference type="SUPFAM" id="SSF90123">
    <property type="entry name" value="ABC transporter transmembrane region"/>
    <property type="match status" value="1"/>
</dbReference>
<evidence type="ECO:0000256" key="2">
    <source>
        <dbReference type="ARBA" id="ARBA00022692"/>
    </source>
</evidence>
<reference evidence="10 11" key="1">
    <citation type="submission" date="2022-03" db="EMBL/GenBank/DDBJ databases">
        <title>Mucilaginibacter sp. isolated from the gut of Protaetia brevitarsis seulensis larvae.</title>
        <authorList>
            <person name="Won M."/>
            <person name="Kim S.-J."/>
            <person name="Kwon S.-W."/>
        </authorList>
    </citation>
    <scope>NUCLEOTIDE SEQUENCE [LARGE SCALE GENOMIC DNA]</scope>
    <source>
        <strain evidence="10 11">CFWR-12</strain>
    </source>
</reference>
<keyword evidence="3" id="KW-0547">Nucleotide-binding</keyword>
<dbReference type="InterPro" id="IPR017871">
    <property type="entry name" value="ABC_transporter-like_CS"/>
</dbReference>
<keyword evidence="11" id="KW-1185">Reference proteome</keyword>
<dbReference type="InterPro" id="IPR003439">
    <property type="entry name" value="ABC_transporter-like_ATP-bd"/>
</dbReference>
<dbReference type="Gene3D" id="1.20.1560.10">
    <property type="entry name" value="ABC transporter type 1, transmembrane domain"/>
    <property type="match status" value="1"/>
</dbReference>
<dbReference type="NCBIfam" id="TIGR02868">
    <property type="entry name" value="CydC"/>
    <property type="match status" value="1"/>
</dbReference>
<comment type="subcellular location">
    <subcellularLocation>
        <location evidence="1">Cell membrane</location>
        <topology evidence="1">Multi-pass membrane protein</topology>
    </subcellularLocation>
</comment>
<evidence type="ECO:0000313" key="10">
    <source>
        <dbReference type="EMBL" id="UOE44894.1"/>
    </source>
</evidence>
<accession>A0ABY4C1J8</accession>
<evidence type="ECO:0000256" key="3">
    <source>
        <dbReference type="ARBA" id="ARBA00022741"/>
    </source>
</evidence>
<evidence type="ECO:0000259" key="8">
    <source>
        <dbReference type="PROSITE" id="PS50893"/>
    </source>
</evidence>
<evidence type="ECO:0000256" key="5">
    <source>
        <dbReference type="ARBA" id="ARBA00022989"/>
    </source>
</evidence>
<gene>
    <name evidence="10" type="primary">cydC</name>
    <name evidence="10" type="ORF">MTO99_03690</name>
</gene>
<organism evidence="10 11">
    <name type="scientific">Agromyces larvae</name>
    <dbReference type="NCBI Taxonomy" id="2929802"/>
    <lineage>
        <taxon>Bacteria</taxon>
        <taxon>Bacillati</taxon>
        <taxon>Actinomycetota</taxon>
        <taxon>Actinomycetes</taxon>
        <taxon>Micrococcales</taxon>
        <taxon>Microbacteriaceae</taxon>
        <taxon>Agromyces</taxon>
    </lineage>
</organism>
<sequence length="590" mass="60531">MSEDASAGREQAIGAVRAVLRQAVPPARRLLPAILLGVLSAGSSVALIACSAWLIVRAAEQPPILYLSVAVVGVRAFALGRAGFRYLERVAGHDASFRQLAEIRAGVYERLLPFAPDGLAATRRGDLLARFVDDVDDLQTVSLRVVQPLVSSGIVLALAITGVWMLAPGSGAALLGCLAAGVGAALALQRAAAKRAERELAPLRGRLQAAIVEHVQTIDVLVAFDAAAESARRIDELGDRLARTARRRSLAAGGAAAVMTAIAGVAAAASAAAGAPLLADGRLTGPAFAVLALVPLAVAEVASAVPVAVAAARRARTSAARVAGAVPDTLRPGPALGGDAGASADAAPAPVPALRLRGVGAAWPALDGVESGAALRDMDLDLAPGERVLLRGASGAGKTTLAHVLVRFLAYSGSYRIDGVEASELDPARVRRQVGLVEQRPWIFDEDVRQNLLFARDTATDAELLAVLERVGLGDWVRERGGLDARVGERGALVSGGQAQRIALARALLADFPVLVLDEPTANVDAARGAALLEDLLGAAARDGRSVLLISHVDVDASIVDRSVGIDAGRTVAADAIPAVDERVPTGPVR</sequence>
<evidence type="ECO:0000313" key="11">
    <source>
        <dbReference type="Proteomes" id="UP000832097"/>
    </source>
</evidence>
<dbReference type="SUPFAM" id="SSF52540">
    <property type="entry name" value="P-loop containing nucleoside triphosphate hydrolases"/>
    <property type="match status" value="1"/>
</dbReference>
<evidence type="ECO:0000256" key="1">
    <source>
        <dbReference type="ARBA" id="ARBA00004651"/>
    </source>
</evidence>
<feature type="transmembrane region" description="Helical" evidence="7">
    <location>
        <begin position="250"/>
        <end position="275"/>
    </location>
</feature>
<dbReference type="InterPro" id="IPR039421">
    <property type="entry name" value="Type_1_exporter"/>
</dbReference>
<evidence type="ECO:0000256" key="4">
    <source>
        <dbReference type="ARBA" id="ARBA00022840"/>
    </source>
</evidence>
<dbReference type="RefSeq" id="WP_243557048.1">
    <property type="nucleotide sequence ID" value="NZ_CP094528.1"/>
</dbReference>
<dbReference type="InterPro" id="IPR027417">
    <property type="entry name" value="P-loop_NTPase"/>
</dbReference>
<dbReference type="PROSITE" id="PS50929">
    <property type="entry name" value="ABC_TM1F"/>
    <property type="match status" value="1"/>
</dbReference>
<keyword evidence="2 7" id="KW-0812">Transmembrane</keyword>
<keyword evidence="4" id="KW-0067">ATP-binding</keyword>
<dbReference type="Gene3D" id="3.40.50.300">
    <property type="entry name" value="P-loop containing nucleotide triphosphate hydrolases"/>
    <property type="match status" value="1"/>
</dbReference>
<dbReference type="PROSITE" id="PS50893">
    <property type="entry name" value="ABC_TRANSPORTER_2"/>
    <property type="match status" value="1"/>
</dbReference>
<dbReference type="InterPro" id="IPR011527">
    <property type="entry name" value="ABC1_TM_dom"/>
</dbReference>
<keyword evidence="6 7" id="KW-0472">Membrane</keyword>
<dbReference type="PANTHER" id="PTHR24221:SF654">
    <property type="entry name" value="ATP-BINDING CASSETTE SUB-FAMILY B MEMBER 6"/>
    <property type="match status" value="1"/>
</dbReference>
<evidence type="ECO:0000256" key="6">
    <source>
        <dbReference type="ARBA" id="ARBA00023136"/>
    </source>
</evidence>
<proteinExistence type="predicted"/>
<dbReference type="Proteomes" id="UP000832097">
    <property type="component" value="Chromosome"/>
</dbReference>
<feature type="transmembrane region" description="Helical" evidence="7">
    <location>
        <begin position="30"/>
        <end position="56"/>
    </location>
</feature>
<feature type="transmembrane region" description="Helical" evidence="7">
    <location>
        <begin position="62"/>
        <end position="80"/>
    </location>
</feature>
<dbReference type="PANTHER" id="PTHR24221">
    <property type="entry name" value="ATP-BINDING CASSETTE SUB-FAMILY B"/>
    <property type="match status" value="1"/>
</dbReference>
<feature type="domain" description="ABC transporter" evidence="8">
    <location>
        <begin position="354"/>
        <end position="589"/>
    </location>
</feature>
<dbReference type="Pfam" id="PF00664">
    <property type="entry name" value="ABC_membrane"/>
    <property type="match status" value="1"/>
</dbReference>
<feature type="transmembrane region" description="Helical" evidence="7">
    <location>
        <begin position="149"/>
        <end position="166"/>
    </location>
</feature>
<keyword evidence="5 7" id="KW-1133">Transmembrane helix</keyword>
<evidence type="ECO:0000259" key="9">
    <source>
        <dbReference type="PROSITE" id="PS50929"/>
    </source>
</evidence>
<dbReference type="InterPro" id="IPR036640">
    <property type="entry name" value="ABC1_TM_sf"/>
</dbReference>
<feature type="domain" description="ABC transmembrane type-1" evidence="9">
    <location>
        <begin position="33"/>
        <end position="313"/>
    </location>
</feature>
<evidence type="ECO:0000256" key="7">
    <source>
        <dbReference type="SAM" id="Phobius"/>
    </source>
</evidence>
<dbReference type="InterPro" id="IPR014223">
    <property type="entry name" value="ABC_CydC/D"/>
</dbReference>
<dbReference type="Pfam" id="PF00005">
    <property type="entry name" value="ABC_tran"/>
    <property type="match status" value="1"/>
</dbReference>
<feature type="transmembrane region" description="Helical" evidence="7">
    <location>
        <begin position="172"/>
        <end position="188"/>
    </location>
</feature>
<dbReference type="EMBL" id="CP094528">
    <property type="protein sequence ID" value="UOE44894.1"/>
    <property type="molecule type" value="Genomic_DNA"/>
</dbReference>
<protein>
    <submittedName>
        <fullName evidence="10">Thiol reductant ABC exporter subunit CydC</fullName>
    </submittedName>
</protein>
<dbReference type="SMART" id="SM00382">
    <property type="entry name" value="AAA"/>
    <property type="match status" value="1"/>
</dbReference>
<feature type="transmembrane region" description="Helical" evidence="7">
    <location>
        <begin position="287"/>
        <end position="311"/>
    </location>
</feature>
<name>A0ABY4C1J8_9MICO</name>
<dbReference type="PROSITE" id="PS00211">
    <property type="entry name" value="ABC_TRANSPORTER_1"/>
    <property type="match status" value="1"/>
</dbReference>
<dbReference type="InterPro" id="IPR003593">
    <property type="entry name" value="AAA+_ATPase"/>
</dbReference>